<dbReference type="Pfam" id="PF00905">
    <property type="entry name" value="Transpeptidase"/>
    <property type="match status" value="1"/>
</dbReference>
<dbReference type="PANTHER" id="PTHR32282:SF32">
    <property type="entry name" value="PENICILLIN-BINDING PROTEIN 2A"/>
    <property type="match status" value="1"/>
</dbReference>
<evidence type="ECO:0000256" key="13">
    <source>
        <dbReference type="ARBA" id="ARBA00023316"/>
    </source>
</evidence>
<dbReference type="InterPro" id="IPR012338">
    <property type="entry name" value="Beta-lactam/transpept-like"/>
</dbReference>
<evidence type="ECO:0000256" key="4">
    <source>
        <dbReference type="ARBA" id="ARBA00022676"/>
    </source>
</evidence>
<name>A0ABT6H5G1_9BACI</name>
<dbReference type="NCBIfam" id="TIGR02074">
    <property type="entry name" value="PBP_1a_fam"/>
    <property type="match status" value="1"/>
</dbReference>
<evidence type="ECO:0000256" key="10">
    <source>
        <dbReference type="ARBA" id="ARBA00022989"/>
    </source>
</evidence>
<evidence type="ECO:0000256" key="14">
    <source>
        <dbReference type="ARBA" id="ARBA00034000"/>
    </source>
</evidence>
<evidence type="ECO:0000256" key="2">
    <source>
        <dbReference type="ARBA" id="ARBA00022645"/>
    </source>
</evidence>
<evidence type="ECO:0000256" key="3">
    <source>
        <dbReference type="ARBA" id="ARBA00022670"/>
    </source>
</evidence>
<dbReference type="EMBL" id="JARULN010000005">
    <property type="protein sequence ID" value="MDG5753905.1"/>
    <property type="molecule type" value="Genomic_DNA"/>
</dbReference>
<evidence type="ECO:0000259" key="17">
    <source>
        <dbReference type="Pfam" id="PF00912"/>
    </source>
</evidence>
<dbReference type="PANTHER" id="PTHR32282">
    <property type="entry name" value="BINDING PROTEIN TRANSPEPTIDASE, PUTATIVE-RELATED"/>
    <property type="match status" value="1"/>
</dbReference>
<evidence type="ECO:0000256" key="1">
    <source>
        <dbReference type="ARBA" id="ARBA00022475"/>
    </source>
</evidence>
<sequence>MFVTACMGYFVIILFGNYAIDERKLVLQSTSRIVDEEGNEITKMYTQNREPILLEDVPVHVQQAFLAIEDERFYKHHGMDGTALIRALYQNIRAGEKVEGGSTITQQVVKNVFLTNEKTWSRKIKELAIAMNLERRYTKKQILELYLNQVYFGHGIYGIKAASLFYFQKQPDELDVAEGALLAGLMKAPGTYSPILHPQESKERRNLVLTQMHKTGSLSAEEVIHYQGRTLSLRLANKKDEQPFLSYIDMVFQEAADVYHLSYEEVLRGGYTFVVGLDKELQQKAYDLFQDQRNFPKQSSDIEGAFVLMDSKTGAIQAALGGRKYVPRGWNRVYQKRQPGSTIKPILVYGPAMDTKKYKPYSLLTNEKQDFNGYMPRNYNDRYSKEITMYDAVKDSANVPAVWLLNEIGLATGKKYLELADVAIETDGLSAALGGLKEGVSPIDLVKMYRAFGAKGRIVQPHVIRKILNQKGEAIAEAHYEEKKLFSEQTAWYMTRMLEAAVKEGTAKVGRYDGALAGKTGTTSISGQEEGARDAWFVGFTPSVVGAVWMGYDRTDASHYIKGGSSYPTTLFKKILMNTEAEAFASFEKPDGVKQVGEPIRMTSLKEAQMRVTFTPLGLFTAKITWNPLSDKRVQYRIYKEGSSQPIATVTGKGFYDVKRINIFSVSTFYVVPYNPQTKQEGEKTKAKKR</sequence>
<dbReference type="Gene3D" id="1.10.3810.10">
    <property type="entry name" value="Biosynthetic peptidoglycan transglycosylase-like"/>
    <property type="match status" value="1"/>
</dbReference>
<evidence type="ECO:0000256" key="12">
    <source>
        <dbReference type="ARBA" id="ARBA00023268"/>
    </source>
</evidence>
<dbReference type="InterPro" id="IPR001460">
    <property type="entry name" value="PCN-bd_Tpept"/>
</dbReference>
<comment type="catalytic activity">
    <reaction evidence="14">
        <text>Preferential cleavage: (Ac)2-L-Lys-D-Ala-|-D-Ala. Also transpeptidation of peptidyl-alanyl moieties that are N-acyl substituents of D-alanine.</text>
        <dbReference type="EC" id="3.4.16.4"/>
    </reaction>
</comment>
<comment type="catalytic activity">
    <reaction evidence="15">
        <text>[GlcNAc-(1-&gt;4)-Mur2Ac(oyl-L-Ala-gamma-D-Glu-L-Lys-D-Ala-D-Ala)](n)-di-trans,octa-cis-undecaprenyl diphosphate + beta-D-GlcNAc-(1-&gt;4)-Mur2Ac(oyl-L-Ala-gamma-D-Glu-L-Lys-D-Ala-D-Ala)-di-trans,octa-cis-undecaprenyl diphosphate = [GlcNAc-(1-&gt;4)-Mur2Ac(oyl-L-Ala-gamma-D-Glu-L-Lys-D-Ala-D-Ala)](n+1)-di-trans,octa-cis-undecaprenyl diphosphate + di-trans,octa-cis-undecaprenyl diphosphate + H(+)</text>
        <dbReference type="Rhea" id="RHEA:23708"/>
        <dbReference type="Rhea" id="RHEA-COMP:9602"/>
        <dbReference type="Rhea" id="RHEA-COMP:9603"/>
        <dbReference type="ChEBI" id="CHEBI:15378"/>
        <dbReference type="ChEBI" id="CHEBI:58405"/>
        <dbReference type="ChEBI" id="CHEBI:60033"/>
        <dbReference type="ChEBI" id="CHEBI:78435"/>
        <dbReference type="EC" id="2.4.99.28"/>
    </reaction>
</comment>
<dbReference type="SUPFAM" id="SSF56601">
    <property type="entry name" value="beta-lactamase/transpeptidase-like"/>
    <property type="match status" value="1"/>
</dbReference>
<keyword evidence="10" id="KW-1133">Transmembrane helix</keyword>
<proteinExistence type="predicted"/>
<keyword evidence="5" id="KW-0808">Transferase</keyword>
<evidence type="ECO:0000256" key="11">
    <source>
        <dbReference type="ARBA" id="ARBA00023136"/>
    </source>
</evidence>
<dbReference type="InterPro" id="IPR023346">
    <property type="entry name" value="Lysozyme-like_dom_sf"/>
</dbReference>
<dbReference type="Pfam" id="PF00912">
    <property type="entry name" value="Transgly"/>
    <property type="match status" value="1"/>
</dbReference>
<gene>
    <name evidence="18" type="ORF">P6P90_07955</name>
</gene>
<evidence type="ECO:0000256" key="7">
    <source>
        <dbReference type="ARBA" id="ARBA00022801"/>
    </source>
</evidence>
<keyword evidence="7" id="KW-0378">Hydrolase</keyword>
<feature type="domain" description="Glycosyl transferase family 51" evidence="17">
    <location>
        <begin position="38"/>
        <end position="213"/>
    </location>
</feature>
<dbReference type="InterPro" id="IPR001264">
    <property type="entry name" value="Glyco_trans_51"/>
</dbReference>
<evidence type="ECO:0000256" key="8">
    <source>
        <dbReference type="ARBA" id="ARBA00022960"/>
    </source>
</evidence>
<accession>A0ABT6H5G1</accession>
<keyword evidence="19" id="KW-1185">Reference proteome</keyword>
<protein>
    <submittedName>
        <fullName evidence="18">PBP1A family penicillin-binding protein</fullName>
    </submittedName>
</protein>
<evidence type="ECO:0000313" key="18">
    <source>
        <dbReference type="EMBL" id="MDG5753905.1"/>
    </source>
</evidence>
<keyword evidence="4" id="KW-0328">Glycosyltransferase</keyword>
<keyword evidence="11" id="KW-0472">Membrane</keyword>
<evidence type="ECO:0000256" key="6">
    <source>
        <dbReference type="ARBA" id="ARBA00022692"/>
    </source>
</evidence>
<keyword evidence="6" id="KW-0812">Transmembrane</keyword>
<dbReference type="InterPro" id="IPR036950">
    <property type="entry name" value="PBP_transglycosylase"/>
</dbReference>
<keyword evidence="1" id="KW-1003">Cell membrane</keyword>
<comment type="caution">
    <text evidence="18">The sequence shown here is derived from an EMBL/GenBank/DDBJ whole genome shotgun (WGS) entry which is preliminary data.</text>
</comment>
<keyword evidence="13" id="KW-0961">Cell wall biogenesis/degradation</keyword>
<keyword evidence="2" id="KW-0121">Carboxypeptidase</keyword>
<evidence type="ECO:0000256" key="9">
    <source>
        <dbReference type="ARBA" id="ARBA00022984"/>
    </source>
</evidence>
<evidence type="ECO:0000313" key="19">
    <source>
        <dbReference type="Proteomes" id="UP001218246"/>
    </source>
</evidence>
<dbReference type="SUPFAM" id="SSF53955">
    <property type="entry name" value="Lysozyme-like"/>
    <property type="match status" value="1"/>
</dbReference>
<organism evidence="18 19">
    <name type="scientific">Ectobacillus antri</name>
    <dbReference type="NCBI Taxonomy" id="2486280"/>
    <lineage>
        <taxon>Bacteria</taxon>
        <taxon>Bacillati</taxon>
        <taxon>Bacillota</taxon>
        <taxon>Bacilli</taxon>
        <taxon>Bacillales</taxon>
        <taxon>Bacillaceae</taxon>
        <taxon>Ectobacillus</taxon>
    </lineage>
</organism>
<dbReference type="Gene3D" id="3.40.710.10">
    <property type="entry name" value="DD-peptidase/beta-lactamase superfamily"/>
    <property type="match status" value="1"/>
</dbReference>
<feature type="domain" description="Penicillin-binding protein transpeptidase" evidence="16">
    <location>
        <begin position="304"/>
        <end position="576"/>
    </location>
</feature>
<keyword evidence="12" id="KW-0511">Multifunctional enzyme</keyword>
<reference evidence="18 19" key="1">
    <citation type="submission" date="2023-04" db="EMBL/GenBank/DDBJ databases">
        <title>Ectobacillus antri isolated from activated sludge.</title>
        <authorList>
            <person name="Yan P."/>
            <person name="Liu X."/>
        </authorList>
    </citation>
    <scope>NUCLEOTIDE SEQUENCE [LARGE SCALE GENOMIC DNA]</scope>
    <source>
        <strain evidence="18 19">C18H</strain>
    </source>
</reference>
<keyword evidence="8" id="KW-0133">Cell shape</keyword>
<dbReference type="Proteomes" id="UP001218246">
    <property type="component" value="Unassembled WGS sequence"/>
</dbReference>
<dbReference type="InterPro" id="IPR050396">
    <property type="entry name" value="Glycosyltr_51/Transpeptidase"/>
</dbReference>
<evidence type="ECO:0000256" key="5">
    <source>
        <dbReference type="ARBA" id="ARBA00022679"/>
    </source>
</evidence>
<keyword evidence="9" id="KW-0573">Peptidoglycan synthesis</keyword>
<evidence type="ECO:0000259" key="16">
    <source>
        <dbReference type="Pfam" id="PF00905"/>
    </source>
</evidence>
<keyword evidence="3" id="KW-0645">Protease</keyword>
<evidence type="ECO:0000256" key="15">
    <source>
        <dbReference type="ARBA" id="ARBA00049902"/>
    </source>
</evidence>